<dbReference type="PANTHER" id="PTHR34310">
    <property type="entry name" value="DUF427 DOMAIN PROTEIN (AFU_ORTHOLOGUE AFUA_3G02220)"/>
    <property type="match status" value="1"/>
</dbReference>
<feature type="domain" description="DUF427" evidence="1">
    <location>
        <begin position="25"/>
        <end position="116"/>
    </location>
</feature>
<name>A0A7V7G471_9GAMM</name>
<dbReference type="Pfam" id="PF04248">
    <property type="entry name" value="NTP_transf_9"/>
    <property type="match status" value="1"/>
</dbReference>
<gene>
    <name evidence="2" type="ORF">F0A17_08875</name>
</gene>
<sequence>MTASSRDSNHDPDGRISLHSHDRRVQIRAGEVLLADTRNAIELRETGYPARLYLPREDVAMERFERTDTVTHCPFKGDASYYAVVLGSETLRDAAWSYEAPFEAMAAIAGRLAFDTNVVEQRVLD</sequence>
<keyword evidence="3" id="KW-1185">Reference proteome</keyword>
<reference evidence="2 3" key="1">
    <citation type="submission" date="2019-08" db="EMBL/GenBank/DDBJ databases">
        <title>Bioinformatics analysis of the strain L3 and L5.</title>
        <authorList>
            <person name="Li X."/>
        </authorList>
    </citation>
    <scope>NUCLEOTIDE SEQUENCE [LARGE SCALE GENOMIC DNA]</scope>
    <source>
        <strain evidence="2 3">L5</strain>
    </source>
</reference>
<proteinExistence type="predicted"/>
<organism evidence="2 3">
    <name type="scientific">Billgrantia pellis</name>
    <dbReference type="NCBI Taxonomy" id="2606936"/>
    <lineage>
        <taxon>Bacteria</taxon>
        <taxon>Pseudomonadati</taxon>
        <taxon>Pseudomonadota</taxon>
        <taxon>Gammaproteobacteria</taxon>
        <taxon>Oceanospirillales</taxon>
        <taxon>Halomonadaceae</taxon>
        <taxon>Billgrantia</taxon>
    </lineage>
</organism>
<dbReference type="InterPro" id="IPR038694">
    <property type="entry name" value="DUF427_sf"/>
</dbReference>
<comment type="caution">
    <text evidence="2">The sequence shown here is derived from an EMBL/GenBank/DDBJ whole genome shotgun (WGS) entry which is preliminary data.</text>
</comment>
<dbReference type="Gene3D" id="2.170.150.40">
    <property type="entry name" value="Domain of unknown function (DUF427)"/>
    <property type="match status" value="1"/>
</dbReference>
<evidence type="ECO:0000313" key="2">
    <source>
        <dbReference type="EMBL" id="KAA0013015.1"/>
    </source>
</evidence>
<accession>A0A7V7G471</accession>
<dbReference type="PANTHER" id="PTHR34310:SF9">
    <property type="entry name" value="BLR5716 PROTEIN"/>
    <property type="match status" value="1"/>
</dbReference>
<evidence type="ECO:0000259" key="1">
    <source>
        <dbReference type="Pfam" id="PF04248"/>
    </source>
</evidence>
<protein>
    <submittedName>
        <fullName evidence="2">DUF427 domain-containing protein</fullName>
    </submittedName>
</protein>
<dbReference type="RefSeq" id="WP_149327968.1">
    <property type="nucleotide sequence ID" value="NZ_VTPY01000003.1"/>
</dbReference>
<dbReference type="InterPro" id="IPR007361">
    <property type="entry name" value="DUF427"/>
</dbReference>
<dbReference type="AlphaFoldDB" id="A0A7V7G471"/>
<dbReference type="Proteomes" id="UP000486760">
    <property type="component" value="Unassembled WGS sequence"/>
</dbReference>
<dbReference type="EMBL" id="VTPY01000003">
    <property type="protein sequence ID" value="KAA0013015.1"/>
    <property type="molecule type" value="Genomic_DNA"/>
</dbReference>
<evidence type="ECO:0000313" key="3">
    <source>
        <dbReference type="Proteomes" id="UP000486760"/>
    </source>
</evidence>